<keyword evidence="5 8" id="KW-0472">Membrane</keyword>
<keyword evidence="6" id="KW-0813">Transport</keyword>
<dbReference type="EMBL" id="JBHRVA010000002">
    <property type="protein sequence ID" value="MFC3301464.1"/>
    <property type="molecule type" value="Genomic_DNA"/>
</dbReference>
<name>A0ABV7M7N8_9PROT</name>
<feature type="transmembrane region" description="Helical" evidence="8">
    <location>
        <begin position="404"/>
        <end position="429"/>
    </location>
</feature>
<keyword evidence="3 8" id="KW-0812">Transmembrane</keyword>
<dbReference type="RefSeq" id="WP_189572506.1">
    <property type="nucleotide sequence ID" value="NZ_BMXU01000001.1"/>
</dbReference>
<evidence type="ECO:0000256" key="3">
    <source>
        <dbReference type="ARBA" id="ARBA00022692"/>
    </source>
</evidence>
<dbReference type="InterPro" id="IPR050790">
    <property type="entry name" value="ExbB/TolQ_transport"/>
</dbReference>
<keyword evidence="12" id="KW-1185">Reference proteome</keyword>
<dbReference type="PIRSF" id="PIRSF037714">
    <property type="entry name" value="TolR"/>
    <property type="match status" value="1"/>
</dbReference>
<comment type="similarity">
    <text evidence="6">Belongs to the exbB/tolQ family.</text>
</comment>
<evidence type="ECO:0000256" key="5">
    <source>
        <dbReference type="ARBA" id="ARBA00023136"/>
    </source>
</evidence>
<evidence type="ECO:0000256" key="8">
    <source>
        <dbReference type="SAM" id="Phobius"/>
    </source>
</evidence>
<evidence type="ECO:0000256" key="6">
    <source>
        <dbReference type="RuleBase" id="RU004057"/>
    </source>
</evidence>
<evidence type="ECO:0000256" key="4">
    <source>
        <dbReference type="ARBA" id="ARBA00022989"/>
    </source>
</evidence>
<dbReference type="Pfam" id="PF01618">
    <property type="entry name" value="MotA_ExbB"/>
    <property type="match status" value="1"/>
</dbReference>
<keyword evidence="2" id="KW-1003">Cell membrane</keyword>
<dbReference type="PANTHER" id="PTHR30625">
    <property type="entry name" value="PROTEIN TOLQ"/>
    <property type="match status" value="1"/>
</dbReference>
<keyword evidence="9" id="KW-0732">Signal</keyword>
<keyword evidence="6" id="KW-0653">Protein transport</keyword>
<keyword evidence="4 8" id="KW-1133">Transmembrane helix</keyword>
<comment type="caution">
    <text evidence="11">The sequence shown here is derived from an EMBL/GenBank/DDBJ whole genome shotgun (WGS) entry which is preliminary data.</text>
</comment>
<reference evidence="12" key="1">
    <citation type="journal article" date="2019" name="Int. J. Syst. Evol. Microbiol.">
        <title>The Global Catalogue of Microorganisms (GCM) 10K type strain sequencing project: providing services to taxonomists for standard genome sequencing and annotation.</title>
        <authorList>
            <consortium name="The Broad Institute Genomics Platform"/>
            <consortium name="The Broad Institute Genome Sequencing Center for Infectious Disease"/>
            <person name="Wu L."/>
            <person name="Ma J."/>
        </authorList>
    </citation>
    <scope>NUCLEOTIDE SEQUENCE [LARGE SCALE GENOMIC DNA]</scope>
    <source>
        <strain evidence="12">KCTC 22245</strain>
    </source>
</reference>
<proteinExistence type="inferred from homology"/>
<keyword evidence="7" id="KW-0175">Coiled coil</keyword>
<feature type="domain" description="MotA/TolQ/ExbB proton channel" evidence="10">
    <location>
        <begin position="330"/>
        <end position="445"/>
    </location>
</feature>
<gene>
    <name evidence="11" type="ORF">ACFONP_01800</name>
</gene>
<feature type="transmembrane region" description="Helical" evidence="8">
    <location>
        <begin position="370"/>
        <end position="392"/>
    </location>
</feature>
<evidence type="ECO:0000259" key="10">
    <source>
        <dbReference type="Pfam" id="PF01618"/>
    </source>
</evidence>
<evidence type="ECO:0000313" key="12">
    <source>
        <dbReference type="Proteomes" id="UP001595607"/>
    </source>
</evidence>
<dbReference type="InterPro" id="IPR017270">
    <property type="entry name" value="MotA/TolQ/ExbB-rel"/>
</dbReference>
<evidence type="ECO:0000256" key="9">
    <source>
        <dbReference type="SAM" id="SignalP"/>
    </source>
</evidence>
<feature type="signal peptide" evidence="9">
    <location>
        <begin position="1"/>
        <end position="27"/>
    </location>
</feature>
<organism evidence="11 12">
    <name type="scientific">Parvularcula lutaonensis</name>
    <dbReference type="NCBI Taxonomy" id="491923"/>
    <lineage>
        <taxon>Bacteria</taxon>
        <taxon>Pseudomonadati</taxon>
        <taxon>Pseudomonadota</taxon>
        <taxon>Alphaproteobacteria</taxon>
        <taxon>Parvularculales</taxon>
        <taxon>Parvularculaceae</taxon>
        <taxon>Parvularcula</taxon>
    </lineage>
</organism>
<dbReference type="PANTHER" id="PTHR30625:SF11">
    <property type="entry name" value="MOTA_TOLQ_EXBB PROTON CHANNEL DOMAIN-CONTAINING PROTEIN"/>
    <property type="match status" value="1"/>
</dbReference>
<evidence type="ECO:0000256" key="1">
    <source>
        <dbReference type="ARBA" id="ARBA00004651"/>
    </source>
</evidence>
<accession>A0ABV7M7N8</accession>
<dbReference type="InterPro" id="IPR002898">
    <property type="entry name" value="MotA_ExbB_proton_chnl"/>
</dbReference>
<protein>
    <submittedName>
        <fullName evidence="11">MotA/TolQ/ExbB proton channel family protein</fullName>
    </submittedName>
</protein>
<feature type="chain" id="PRO_5047302935" evidence="9">
    <location>
        <begin position="28"/>
        <end position="460"/>
    </location>
</feature>
<feature type="coiled-coil region" evidence="7">
    <location>
        <begin position="34"/>
        <end position="111"/>
    </location>
</feature>
<feature type="transmembrane region" description="Helical" evidence="8">
    <location>
        <begin position="283"/>
        <end position="309"/>
    </location>
</feature>
<evidence type="ECO:0000256" key="7">
    <source>
        <dbReference type="SAM" id="Coils"/>
    </source>
</evidence>
<dbReference type="Proteomes" id="UP001595607">
    <property type="component" value="Unassembled WGS sequence"/>
</dbReference>
<sequence length="460" mass="49075">MMMFQMLKKGLIAGAAFAAAATTTALAQDTGVSLEDVLRAARQEQQRAREADRQREREFLAERDRQAARLAEVRAQVAAAEAESDRLAAEFEANDARINELTTELQAAQGEFGELFGVARSAAGDFAAQLADSVISAQFPGRVQPLQEIAQSDTLPSEEQLRFITDVMFEQIVAQSNVASFDASVVDAGGETVTRRITRIGPFSAFDGDGNYYVMEKLQDGRSRLSQLARNPSTANAVANAKAVSSYTGDGFIAGTIDPSLGQLLSLVIETPTLEERFHSGGIFGYFITFILIVGMAIGIIRLLSLMSVKAAVKSQMRRKSPSRGNPLGRIMMAYESNRDADTETLALKLDDAILKELPKLDAGLNLVKVLAAIAPLVGLLGTVVGMIQTFQQITLFGTGDPQIMAGGISLALITTAMGLIAAIPLLLIHAFAAGTAKSVASILEEQAAGMIAEHAEARH</sequence>
<comment type="subcellular location">
    <subcellularLocation>
        <location evidence="1">Cell membrane</location>
        <topology evidence="1">Multi-pass membrane protein</topology>
    </subcellularLocation>
    <subcellularLocation>
        <location evidence="6">Membrane</location>
        <topology evidence="6">Multi-pass membrane protein</topology>
    </subcellularLocation>
</comment>
<evidence type="ECO:0000256" key="2">
    <source>
        <dbReference type="ARBA" id="ARBA00022475"/>
    </source>
</evidence>
<evidence type="ECO:0000313" key="11">
    <source>
        <dbReference type="EMBL" id="MFC3301464.1"/>
    </source>
</evidence>